<proteinExistence type="predicted"/>
<comment type="caution">
    <text evidence="2">The sequence shown here is derived from an EMBL/GenBank/DDBJ whole genome shotgun (WGS) entry which is preliminary data.</text>
</comment>
<evidence type="ECO:0000256" key="1">
    <source>
        <dbReference type="SAM" id="MobiDB-lite"/>
    </source>
</evidence>
<keyword evidence="3" id="KW-1185">Reference proteome</keyword>
<feature type="compositionally biased region" description="Basic and acidic residues" evidence="1">
    <location>
        <begin position="331"/>
        <end position="340"/>
    </location>
</feature>
<organism evidence="2 3">
    <name type="scientific">Cryptosporidium andersoni</name>
    <dbReference type="NCBI Taxonomy" id="117008"/>
    <lineage>
        <taxon>Eukaryota</taxon>
        <taxon>Sar</taxon>
        <taxon>Alveolata</taxon>
        <taxon>Apicomplexa</taxon>
        <taxon>Conoidasida</taxon>
        <taxon>Coccidia</taxon>
        <taxon>Eucoccidiorida</taxon>
        <taxon>Eimeriorina</taxon>
        <taxon>Cryptosporidiidae</taxon>
        <taxon>Cryptosporidium</taxon>
    </lineage>
</organism>
<reference evidence="2 3" key="1">
    <citation type="submission" date="2016-10" db="EMBL/GenBank/DDBJ databases">
        <title>Reductive evolution of mitochondrial metabolism and differential evolution of invasion-related proteins in Cryptosporidium.</title>
        <authorList>
            <person name="Liu S."/>
            <person name="Roellig D.M."/>
            <person name="Guo Y."/>
            <person name="Li N."/>
            <person name="Frace M.A."/>
            <person name="Tang K."/>
            <person name="Zhang L."/>
            <person name="Feng Y."/>
            <person name="Xiao L."/>
        </authorList>
    </citation>
    <scope>NUCLEOTIDE SEQUENCE [LARGE SCALE GENOMIC DNA]</scope>
    <source>
        <strain evidence="2">30847</strain>
    </source>
</reference>
<protein>
    <submittedName>
        <fullName evidence="2">Uncharacterized protein</fullName>
    </submittedName>
</protein>
<feature type="compositionally biased region" description="Basic and acidic residues" evidence="1">
    <location>
        <begin position="225"/>
        <end position="240"/>
    </location>
</feature>
<dbReference type="OrthoDB" id="10443226at2759"/>
<name>A0A1J4MSV2_9CRYT</name>
<feature type="region of interest" description="Disordered" evidence="1">
    <location>
        <begin position="179"/>
        <end position="277"/>
    </location>
</feature>
<feature type="compositionally biased region" description="Polar residues" evidence="1">
    <location>
        <begin position="210"/>
        <end position="221"/>
    </location>
</feature>
<sequence length="706" mass="82205">MDLLIMGDKMKITKRQTEIEGENEKELSNNREEELGEDNKNITNRENFIIENEKEKFNNIKSENLETNEGREFNNTKEELNENNEKTLKDFIMENEDNENIGESDKDKETRDRYFGIYSEEERSDDKNLARELIKDSKVDNREYLGGSNGYREFIDNNENQLYNNGRIESKRYLKSGGEIDQKDEYDKSSNNSKEKLSEYEEIGNGEYFRSNNENNEGVSDNSDEEIKNKNFEVESKDGESLANNNLDRKLEDFTRDREKIGLDSDSHEDEGLKNRQEEKFVGNDVIHEKKLFGNYNEDKEDKDNRELANNYIEREFRTYEEGSEDDNEETTGKEDKVPYEWDDLSNKAIRIDGDQQIIGSNDKSTYEYVNDKETRKLDTEGLDLIKHEYKEYDQNMNQGEYQNESGKYKEENINKENDNKLEFGDQLVEAENNSGIEEFGESNMDTEKDGFLAPPGNEKIHNDLEYVNQNAGMGDIGSNNNEYNNQITQIVNETPNNGDIFMSETDFVGYEPAFENENNKHLNMDDIQSIVDTEEITEYLPEENALTTENNQINDDFHNEKDRNVDKDELEFSKFNNNGTLKDIYETRDKRETGYIEEQGKEGIKDIQDNGFLKKVDDSLRSGYDNENLTNESHENSIISDIGYKEAGIENVIPEIGYNTNSLDNGGKIKEISIDKNTPRGSFVEESSQRYPFSGSRFRNCYKFH</sequence>
<feature type="region of interest" description="Disordered" evidence="1">
    <location>
        <begin position="316"/>
        <end position="340"/>
    </location>
</feature>
<dbReference type="GeneID" id="92365190"/>
<gene>
    <name evidence="2" type="ORF">cand_010050</name>
</gene>
<feature type="compositionally biased region" description="Basic and acidic residues" evidence="1">
    <location>
        <begin position="247"/>
        <end position="277"/>
    </location>
</feature>
<accession>A0A1J4MSV2</accession>
<feature type="region of interest" description="Disordered" evidence="1">
    <location>
        <begin position="14"/>
        <end position="39"/>
    </location>
</feature>
<feature type="compositionally biased region" description="Basic and acidic residues" evidence="1">
    <location>
        <begin position="179"/>
        <end position="199"/>
    </location>
</feature>
<evidence type="ECO:0000313" key="2">
    <source>
        <dbReference type="EMBL" id="OII77322.1"/>
    </source>
</evidence>
<dbReference type="RefSeq" id="XP_067069168.1">
    <property type="nucleotide sequence ID" value="XM_067211244.1"/>
</dbReference>
<dbReference type="Proteomes" id="UP000186804">
    <property type="component" value="Unassembled WGS sequence"/>
</dbReference>
<dbReference type="AlphaFoldDB" id="A0A1J4MSV2"/>
<dbReference type="VEuPathDB" id="CryptoDB:cand_010050"/>
<dbReference type="EMBL" id="LRBS01000041">
    <property type="protein sequence ID" value="OII77322.1"/>
    <property type="molecule type" value="Genomic_DNA"/>
</dbReference>
<evidence type="ECO:0000313" key="3">
    <source>
        <dbReference type="Proteomes" id="UP000186804"/>
    </source>
</evidence>